<dbReference type="FunFam" id="3.30.60.270:FF:000005">
    <property type="entry name" value="Sortilin"/>
    <property type="match status" value="1"/>
</dbReference>
<evidence type="ECO:0000256" key="6">
    <source>
        <dbReference type="ARBA" id="ARBA00023180"/>
    </source>
</evidence>
<dbReference type="Pfam" id="PF15902">
    <property type="entry name" value="Sortilin-Vps10"/>
    <property type="match status" value="3"/>
</dbReference>
<evidence type="ECO:0000259" key="10">
    <source>
        <dbReference type="SMART" id="SM00602"/>
    </source>
</evidence>
<dbReference type="EMBL" id="BTGD01000001">
    <property type="protein sequence ID" value="GMM53992.1"/>
    <property type="molecule type" value="Genomic_DNA"/>
</dbReference>
<feature type="domain" description="VPS10" evidence="10">
    <location>
        <begin position="52"/>
        <end position="779"/>
    </location>
</feature>
<evidence type="ECO:0000256" key="3">
    <source>
        <dbReference type="ARBA" id="ARBA00022737"/>
    </source>
</evidence>
<keyword evidence="6" id="KW-0325">Glycoprotein</keyword>
<keyword evidence="3" id="KW-0677">Repeat</keyword>
<dbReference type="PANTHER" id="PTHR12106:SF27">
    <property type="entry name" value="SORTILIN-RELATED RECEPTOR"/>
    <property type="match status" value="1"/>
</dbReference>
<dbReference type="InterPro" id="IPR006581">
    <property type="entry name" value="VPS10"/>
</dbReference>
<dbReference type="GO" id="GO:0006623">
    <property type="term" value="P:protein targeting to vacuole"/>
    <property type="evidence" value="ECO:0007669"/>
    <property type="project" value="TreeGrafter"/>
</dbReference>
<dbReference type="GO" id="GO:0005794">
    <property type="term" value="C:Golgi apparatus"/>
    <property type="evidence" value="ECO:0007669"/>
    <property type="project" value="TreeGrafter"/>
</dbReference>
<dbReference type="GO" id="GO:0005829">
    <property type="term" value="C:cytosol"/>
    <property type="evidence" value="ECO:0007669"/>
    <property type="project" value="GOC"/>
</dbReference>
<evidence type="ECO:0000256" key="5">
    <source>
        <dbReference type="ARBA" id="ARBA00023136"/>
    </source>
</evidence>
<dbReference type="InterPro" id="IPR015943">
    <property type="entry name" value="WD40/YVTN_repeat-like_dom_sf"/>
</dbReference>
<dbReference type="FunFam" id="2.130.10.10:FF:000998">
    <property type="entry name" value="VPS10 homolog 2"/>
    <property type="match status" value="1"/>
</dbReference>
<keyword evidence="5 8" id="KW-0472">Membrane</keyword>
<evidence type="ECO:0000256" key="2">
    <source>
        <dbReference type="ARBA" id="ARBA00022692"/>
    </source>
</evidence>
<feature type="domain" description="VPS10" evidence="10">
    <location>
        <begin position="810"/>
        <end position="1440"/>
    </location>
</feature>
<dbReference type="Pfam" id="PF15901">
    <property type="entry name" value="Sortilin_C"/>
    <property type="match status" value="2"/>
</dbReference>
<evidence type="ECO:0000256" key="4">
    <source>
        <dbReference type="ARBA" id="ARBA00022989"/>
    </source>
</evidence>
<name>A0AAV5RTG0_MAUHU</name>
<dbReference type="CDD" id="cd15482">
    <property type="entry name" value="Sialidase_non-viral"/>
    <property type="match status" value="1"/>
</dbReference>
<dbReference type="GO" id="GO:0016020">
    <property type="term" value="C:membrane"/>
    <property type="evidence" value="ECO:0007669"/>
    <property type="project" value="UniProtKB-SubCell"/>
</dbReference>
<evidence type="ECO:0000256" key="8">
    <source>
        <dbReference type="SAM" id="Phobius"/>
    </source>
</evidence>
<sequence length="1648" mass="183482">MRNNYLLGLLAGALLTGARGQGSAHAAGQDWSPRVTLTKEEGMSWFRMFDDSTTLLRQNSRVLERSTDNGEHWSAVSDVGGKVHGFDIDDNYAHDRAFAFSMKDNSLLITDDQGASWRKSKLEIPSELHDVDNPPYCGVMSHAGDRNLLSVNCQVCRELSKEELEEAKKQRKKEKDSGNSLLDDLVDDIKEIFVSSPVTCQTVILKSSNAGKSFQMIKSPYTVEDSEKTSVMHAGSDCSWARQSKDSKVTVSEATLICEYDKVLRSNTNGRGLRVLSQLYTVVGNNVQKIDFFKDMTVHAVEVLNSYIVVLTQEDKFNDNSNKKIWISKDAKTFQESYIPTNLNFNELSMFIFEDEFGRIVLPVKKVDYEKTPQNDNDEGDDDDTNNRPSRNMPSHRNFHYSEVLVSDSTGLKFDQYNWIDRKADGFSTVEPIKFLKGTIINTFFSATGPFHGHGNKNEEKQLMAVSKISFDNGVSWNPLKVVDPENKDKYICNIDDPESCSIVSLNTFNNFEVPSAGIMVVSGALTDGFNYDHDKERTFLSRDGGHTWKKVLDFPSISVVGDGGNIIMAIPYDAEADGDPQSEIFYSLDQGETWSEYQLEDSIFPAMLINTTPDGSGSNFLLQGFSSGNNGNSPLNGPSSFFYTIDFSYAFNGNKCKREDFETFYLNDGQCINGAKYSYRRRKADAKCLVGEVFTDLELDEEICTDCTEADYECTFEFSKDDQGNCVPDVRLMEFSGVCAKGQNKKISLAPMQKILGNKCQKELPIKTTDVTCGVLSEPNVGTDKIAVTETSIDGQIKFYQYFDSDEDESLMLANSRYEFFISHDGGKTIKKIDTQNEKVVEVVFHRFSNSSAYLFTSSGSMFITNDRGYTFTSRKLPEALQMGFPLNFHPTDTNTFIYYAGKGCSSMFNPECRVVSYITRDGGVTFDEMLDNAVHCEFTGAMFKHPANEHMVTCQVRDVSRGSRSLVSSNDYFKTDKKVIFEKIIGYMTSGGYSVVAVSHENKQLRAYVTMDGEEYAEAKLPQDLKDLDQKTFTILGTNAGSIFMHMGTSSERSFAFGDLLKSNSNGTSFVTLQKDVNSNRMGQADFEKINGLEGIIIINTVENPQNSGSEEKKIKTKITFNDGADWDYITPPARDSDGKKYNCRSGSLEKCSLNLHGYTEREDVRDTYSSGSAHGMMFAVGNVGEYLLPTEEASTFLTTDGGLTWKEVKKGAHQWEFGDHGGILVLVPEGTSTDTISYSLDFGITWNDHKFSNEKVVISDIVTVPQDSSLRFLLIGKVTNVNGAKTQVYSLDFTGSFKRQCDFAINNNKKDDFAFVSIASSQSECLFGHKEEYLKKIKNDCFVGSVPLSQFSRITKNCTCTRNDFECDYNFVKAKDGTCKLIEGLSPAASSDICKKNPDLIEFSDPTGYRKIPLSTCQGGLKLDVSSDTYPCPGKEELFNEKYGISGSSFILMFIIPFILFVAFLWFVYDRGIRRNGGFSRFGEIRLGDENQLIENNGTDRVVNTVVKFGLVLFSGLHTGSELLKRGMKGLSQRFGGPLSSRNGPSYSSLMNDQFLDEADDLLAGHDEDANDLSSFMDQDTNFDIDEESNVPSDNEVANDVPQTPYTDDVESDDVPAPLDNTSNAEDSSAPAEEASPSPGSDSDI</sequence>
<keyword evidence="4 8" id="KW-1133">Transmembrane helix</keyword>
<dbReference type="SMART" id="SM00602">
    <property type="entry name" value="VPS10"/>
    <property type="match status" value="2"/>
</dbReference>
<evidence type="ECO:0000313" key="12">
    <source>
        <dbReference type="Proteomes" id="UP001377567"/>
    </source>
</evidence>
<feature type="compositionally biased region" description="Low complexity" evidence="7">
    <location>
        <begin position="1628"/>
        <end position="1648"/>
    </location>
</feature>
<dbReference type="Gene3D" id="2.130.10.10">
    <property type="entry name" value="YVTN repeat-like/Quinoprotein amine dehydrogenase"/>
    <property type="match status" value="1"/>
</dbReference>
<feature type="transmembrane region" description="Helical" evidence="8">
    <location>
        <begin position="1453"/>
        <end position="1472"/>
    </location>
</feature>
<accession>A0AAV5RTG0</accession>
<keyword evidence="2 8" id="KW-0812">Transmembrane</keyword>
<keyword evidence="9" id="KW-0732">Signal</keyword>
<dbReference type="InterPro" id="IPR031777">
    <property type="entry name" value="Sortilin_C"/>
</dbReference>
<dbReference type="Gene3D" id="2.10.70.80">
    <property type="match status" value="1"/>
</dbReference>
<evidence type="ECO:0000256" key="1">
    <source>
        <dbReference type="ARBA" id="ARBA00004167"/>
    </source>
</evidence>
<dbReference type="Gene3D" id="3.30.60.270">
    <property type="match status" value="2"/>
</dbReference>
<keyword evidence="11" id="KW-0675">Receptor</keyword>
<keyword evidence="12" id="KW-1185">Reference proteome</keyword>
<evidence type="ECO:0000256" key="7">
    <source>
        <dbReference type="SAM" id="MobiDB-lite"/>
    </source>
</evidence>
<organism evidence="11 12">
    <name type="scientific">Maudiozyma humilis</name>
    <name type="common">Sour dough yeast</name>
    <name type="synonym">Kazachstania humilis</name>
    <dbReference type="NCBI Taxonomy" id="51915"/>
    <lineage>
        <taxon>Eukaryota</taxon>
        <taxon>Fungi</taxon>
        <taxon>Dikarya</taxon>
        <taxon>Ascomycota</taxon>
        <taxon>Saccharomycotina</taxon>
        <taxon>Saccharomycetes</taxon>
        <taxon>Saccharomycetales</taxon>
        <taxon>Saccharomycetaceae</taxon>
        <taxon>Maudiozyma</taxon>
    </lineage>
</organism>
<gene>
    <name evidence="11" type="ORF">DAKH74_006080</name>
</gene>
<protein>
    <submittedName>
        <fullName evidence="11">Type I sorting receptor</fullName>
    </submittedName>
</protein>
<evidence type="ECO:0000313" key="11">
    <source>
        <dbReference type="EMBL" id="GMM53992.1"/>
    </source>
</evidence>
<feature type="signal peptide" evidence="9">
    <location>
        <begin position="1"/>
        <end position="20"/>
    </location>
</feature>
<dbReference type="GO" id="GO:0006895">
    <property type="term" value="P:Golgi to endosome transport"/>
    <property type="evidence" value="ECO:0007669"/>
    <property type="project" value="TreeGrafter"/>
</dbReference>
<dbReference type="GO" id="GO:0006896">
    <property type="term" value="P:Golgi to vacuole transport"/>
    <property type="evidence" value="ECO:0007669"/>
    <property type="project" value="TreeGrafter"/>
</dbReference>
<feature type="chain" id="PRO_5043383313" evidence="9">
    <location>
        <begin position="21"/>
        <end position="1648"/>
    </location>
</feature>
<comment type="caution">
    <text evidence="11">The sequence shown here is derived from an EMBL/GenBank/DDBJ whole genome shotgun (WGS) entry which is preliminary data.</text>
</comment>
<reference evidence="11 12" key="1">
    <citation type="journal article" date="2023" name="Elife">
        <title>Identification of key yeast species and microbe-microbe interactions impacting larval growth of Drosophila in the wild.</title>
        <authorList>
            <person name="Mure A."/>
            <person name="Sugiura Y."/>
            <person name="Maeda R."/>
            <person name="Honda K."/>
            <person name="Sakurai N."/>
            <person name="Takahashi Y."/>
            <person name="Watada M."/>
            <person name="Katoh T."/>
            <person name="Gotoh A."/>
            <person name="Gotoh Y."/>
            <person name="Taniguchi I."/>
            <person name="Nakamura K."/>
            <person name="Hayashi T."/>
            <person name="Katayama T."/>
            <person name="Uemura T."/>
            <person name="Hattori Y."/>
        </authorList>
    </citation>
    <scope>NUCLEOTIDE SEQUENCE [LARGE SCALE GENOMIC DNA]</scope>
    <source>
        <strain evidence="11 12">KH-74</strain>
    </source>
</reference>
<dbReference type="Gene3D" id="2.120.10.10">
    <property type="match status" value="1"/>
</dbReference>
<feature type="region of interest" description="Disordered" evidence="7">
    <location>
        <begin position="370"/>
        <end position="396"/>
    </location>
</feature>
<proteinExistence type="predicted"/>
<dbReference type="PANTHER" id="PTHR12106">
    <property type="entry name" value="SORTILIN RELATED"/>
    <property type="match status" value="1"/>
</dbReference>
<dbReference type="InterPro" id="IPR050310">
    <property type="entry name" value="VPS10-sortilin"/>
</dbReference>
<evidence type="ECO:0000256" key="9">
    <source>
        <dbReference type="SAM" id="SignalP"/>
    </source>
</evidence>
<feature type="region of interest" description="Disordered" evidence="7">
    <location>
        <begin position="1587"/>
        <end position="1648"/>
    </location>
</feature>
<comment type="subcellular location">
    <subcellularLocation>
        <location evidence="1">Membrane</location>
        <topology evidence="1">Single-pass membrane protein</topology>
    </subcellularLocation>
</comment>
<dbReference type="InterPro" id="IPR031778">
    <property type="entry name" value="Sortilin_N"/>
</dbReference>
<dbReference type="Proteomes" id="UP001377567">
    <property type="component" value="Unassembled WGS sequence"/>
</dbReference>
<dbReference type="SUPFAM" id="SSF110296">
    <property type="entry name" value="Oligoxyloglucan reducing end-specific cellobiohydrolase"/>
    <property type="match status" value="2"/>
</dbReference>